<dbReference type="PANTHER" id="PTHR39327">
    <property type="match status" value="1"/>
</dbReference>
<dbReference type="OrthoDB" id="7206808at2"/>
<feature type="signal peptide" evidence="1">
    <location>
        <begin position="1"/>
        <end position="27"/>
    </location>
</feature>
<keyword evidence="3" id="KW-1185">Reference proteome</keyword>
<dbReference type="PANTHER" id="PTHR39327:SF1">
    <property type="entry name" value="BLR5470 PROTEIN"/>
    <property type="match status" value="1"/>
</dbReference>
<dbReference type="EMBL" id="SNXY01000006">
    <property type="protein sequence ID" value="TDP87539.1"/>
    <property type="molecule type" value="Genomic_DNA"/>
</dbReference>
<sequence>MQMIATLTKYFTAATLAVVLGTSFAAAAPMRVTGPSAPPLGHVQFCAAHPDDCGVYDKPNQMVRLTDAVWARLNQLNEAVNAAVLPATDLQIYGVLERWDYPKFVGDCEDYALEKRRELIAAGWPASALLMTVVKDEAGDGHAVLTVRTDRGEFILDNKTDAIELWSHTPYRYLKRQSTRDAAAWDQIEDGRDVLVGSTRN</sequence>
<keyword evidence="1" id="KW-0732">Signal</keyword>
<protein>
    <submittedName>
        <fullName evidence="2">Putative transglutaminase-like cysteine proteinase</fullName>
    </submittedName>
</protein>
<dbReference type="InterPro" id="IPR010319">
    <property type="entry name" value="Transglutaminase-like_Cys_pept"/>
</dbReference>
<dbReference type="Proteomes" id="UP000294547">
    <property type="component" value="Unassembled WGS sequence"/>
</dbReference>
<feature type="chain" id="PRO_5020703218" evidence="1">
    <location>
        <begin position="28"/>
        <end position="201"/>
    </location>
</feature>
<dbReference type="AlphaFoldDB" id="A0A4R6RLJ9"/>
<evidence type="ECO:0000313" key="3">
    <source>
        <dbReference type="Proteomes" id="UP000294547"/>
    </source>
</evidence>
<accession>A0A4R6RLJ9</accession>
<evidence type="ECO:0000256" key="1">
    <source>
        <dbReference type="SAM" id="SignalP"/>
    </source>
</evidence>
<proteinExistence type="predicted"/>
<comment type="caution">
    <text evidence="2">The sequence shown here is derived from an EMBL/GenBank/DDBJ whole genome shotgun (WGS) entry which is preliminary data.</text>
</comment>
<organism evidence="2 3">
    <name type="scientific">Oharaeibacter diazotrophicus</name>
    <dbReference type="NCBI Taxonomy" id="1920512"/>
    <lineage>
        <taxon>Bacteria</taxon>
        <taxon>Pseudomonadati</taxon>
        <taxon>Pseudomonadota</taxon>
        <taxon>Alphaproteobacteria</taxon>
        <taxon>Hyphomicrobiales</taxon>
        <taxon>Pleomorphomonadaceae</taxon>
        <taxon>Oharaeibacter</taxon>
    </lineage>
</organism>
<name>A0A4R6RLJ9_9HYPH</name>
<dbReference type="Pfam" id="PF06035">
    <property type="entry name" value="Peptidase_C93"/>
    <property type="match status" value="1"/>
</dbReference>
<dbReference type="Gene3D" id="3.10.620.30">
    <property type="match status" value="1"/>
</dbReference>
<reference evidence="2 3" key="1">
    <citation type="submission" date="2019-03" db="EMBL/GenBank/DDBJ databases">
        <title>Genomic Encyclopedia of Type Strains, Phase IV (KMG-IV): sequencing the most valuable type-strain genomes for metagenomic binning, comparative biology and taxonomic classification.</title>
        <authorList>
            <person name="Goeker M."/>
        </authorList>
    </citation>
    <scope>NUCLEOTIDE SEQUENCE [LARGE SCALE GENOMIC DNA]</scope>
    <source>
        <strain evidence="2 3">DSM 102969</strain>
    </source>
</reference>
<gene>
    <name evidence="2" type="ORF">EDD54_1437</name>
</gene>
<evidence type="ECO:0000313" key="2">
    <source>
        <dbReference type="EMBL" id="TDP87539.1"/>
    </source>
</evidence>